<organism evidence="1 2">
    <name type="scientific">Nocardia arthritidis</name>
    <dbReference type="NCBI Taxonomy" id="228602"/>
    <lineage>
        <taxon>Bacteria</taxon>
        <taxon>Bacillati</taxon>
        <taxon>Actinomycetota</taxon>
        <taxon>Actinomycetes</taxon>
        <taxon>Mycobacteriales</taxon>
        <taxon>Nocardiaceae</taxon>
        <taxon>Nocardia</taxon>
    </lineage>
</organism>
<reference evidence="1 2" key="1">
    <citation type="journal article" date="2019" name="ACS Chem. Biol.">
        <title>Identification and Mobilization of a Cryptic Antibiotic Biosynthesis Gene Locus from a Human-Pathogenic Nocardia Isolate.</title>
        <authorList>
            <person name="Herisse M."/>
            <person name="Ishida K."/>
            <person name="Porter J.L."/>
            <person name="Howden B."/>
            <person name="Hertweck C."/>
            <person name="Stinear T.P."/>
            <person name="Pidot S.J."/>
        </authorList>
    </citation>
    <scope>NUCLEOTIDE SEQUENCE [LARGE SCALE GENOMIC DNA]</scope>
    <source>
        <strain evidence="1 2">AUSMDU00012717</strain>
    </source>
</reference>
<keyword evidence="2" id="KW-1185">Reference proteome</keyword>
<dbReference type="Proteomes" id="UP000503540">
    <property type="component" value="Chromosome"/>
</dbReference>
<dbReference type="RefSeq" id="WP_167478661.1">
    <property type="nucleotide sequence ID" value="NZ_CP046172.1"/>
</dbReference>
<protein>
    <submittedName>
        <fullName evidence="1">Uncharacterized protein</fullName>
    </submittedName>
</protein>
<evidence type="ECO:0000313" key="1">
    <source>
        <dbReference type="EMBL" id="QIS16607.1"/>
    </source>
</evidence>
<dbReference type="KEGG" id="nah:F5544_44020"/>
<gene>
    <name evidence="1" type="ORF">F5544_44020</name>
</gene>
<dbReference type="EMBL" id="CP046172">
    <property type="protein sequence ID" value="QIS16607.1"/>
    <property type="molecule type" value="Genomic_DNA"/>
</dbReference>
<evidence type="ECO:0000313" key="2">
    <source>
        <dbReference type="Proteomes" id="UP000503540"/>
    </source>
</evidence>
<dbReference type="AlphaFoldDB" id="A0A6G9YU05"/>
<name>A0A6G9YU05_9NOCA</name>
<accession>A0A6G9YU05</accession>
<proteinExistence type="predicted"/>
<sequence length="65" mass="6438">MGTAIMLGAAIGDDAAHRVVGGRGTLCDIVLAAWSMDVDPVTAVLEYAEAAGGSAATGTFDPRCA</sequence>